<proteinExistence type="predicted"/>
<organism evidence="3 4">
    <name type="scientific">Gemmatimonas groenlandica</name>
    <dbReference type="NCBI Taxonomy" id="2732249"/>
    <lineage>
        <taxon>Bacteria</taxon>
        <taxon>Pseudomonadati</taxon>
        <taxon>Gemmatimonadota</taxon>
        <taxon>Gemmatimonadia</taxon>
        <taxon>Gemmatimonadales</taxon>
        <taxon>Gemmatimonadaceae</taxon>
        <taxon>Gemmatimonas</taxon>
    </lineage>
</organism>
<feature type="domain" description="PASTA" evidence="2">
    <location>
        <begin position="103"/>
        <end position="170"/>
    </location>
</feature>
<dbReference type="PROSITE" id="PS51178">
    <property type="entry name" value="PASTA"/>
    <property type="match status" value="1"/>
</dbReference>
<dbReference type="Pfam" id="PF03793">
    <property type="entry name" value="PASTA"/>
    <property type="match status" value="1"/>
</dbReference>
<feature type="compositionally biased region" description="Low complexity" evidence="1">
    <location>
        <begin position="89"/>
        <end position="100"/>
    </location>
</feature>
<accession>A0A6M4IN76</accession>
<dbReference type="AlphaFoldDB" id="A0A6M4IN76"/>
<dbReference type="SMART" id="SM00740">
    <property type="entry name" value="PASTA"/>
    <property type="match status" value="1"/>
</dbReference>
<protein>
    <submittedName>
        <fullName evidence="3">PASTA domain-containing protein</fullName>
    </submittedName>
</protein>
<dbReference type="CDD" id="cd06577">
    <property type="entry name" value="PASTA_pknB"/>
    <property type="match status" value="1"/>
</dbReference>
<dbReference type="Proteomes" id="UP000500938">
    <property type="component" value="Chromosome"/>
</dbReference>
<reference evidence="3 4" key="1">
    <citation type="submission" date="2020-05" db="EMBL/GenBank/DDBJ databases">
        <title>Complete genome sequence of Gemmatimonas greenlandica TET16.</title>
        <authorList>
            <person name="Zeng Y."/>
        </authorList>
    </citation>
    <scope>NUCLEOTIDE SEQUENCE [LARGE SCALE GENOMIC DNA]</scope>
    <source>
        <strain evidence="3 4">TET16</strain>
    </source>
</reference>
<dbReference type="Gene3D" id="3.30.10.20">
    <property type="match status" value="1"/>
</dbReference>
<name>A0A6M4IN76_9BACT</name>
<feature type="compositionally biased region" description="Basic and acidic residues" evidence="1">
    <location>
        <begin position="77"/>
        <end position="88"/>
    </location>
</feature>
<dbReference type="RefSeq" id="WP_171225585.1">
    <property type="nucleotide sequence ID" value="NZ_CP053085.1"/>
</dbReference>
<dbReference type="EMBL" id="CP053085">
    <property type="protein sequence ID" value="QJR36150.1"/>
    <property type="molecule type" value="Genomic_DNA"/>
</dbReference>
<sequence>MAAAKKPGTRTPRGPMSKTTRTWLIRGAVAALAGLILGGAGGVVTVRTLEPGRANAVDSVQAVLDSIARGAIPEPTAAERDVESKRQADSASQAAQAAESVAKEDVLLPVPDVVGLEEGPARDKLLEAGLLVGDVQFRASSSPAGIVLATTPPGGRLLASSGTVSLVISDGRSPADTLFTPQLHPAP</sequence>
<dbReference type="InterPro" id="IPR005543">
    <property type="entry name" value="PASTA_dom"/>
</dbReference>
<evidence type="ECO:0000313" key="4">
    <source>
        <dbReference type="Proteomes" id="UP000500938"/>
    </source>
</evidence>
<evidence type="ECO:0000259" key="2">
    <source>
        <dbReference type="PROSITE" id="PS51178"/>
    </source>
</evidence>
<gene>
    <name evidence="3" type="ORF">HKW67_11865</name>
</gene>
<feature type="region of interest" description="Disordered" evidence="1">
    <location>
        <begin position="77"/>
        <end position="101"/>
    </location>
</feature>
<keyword evidence="4" id="KW-1185">Reference proteome</keyword>
<dbReference type="KEGG" id="ggr:HKW67_11865"/>
<evidence type="ECO:0000256" key="1">
    <source>
        <dbReference type="SAM" id="MobiDB-lite"/>
    </source>
</evidence>
<evidence type="ECO:0000313" key="3">
    <source>
        <dbReference type="EMBL" id="QJR36150.1"/>
    </source>
</evidence>